<dbReference type="Proteomes" id="UP000050562">
    <property type="component" value="Unassembled WGS sequence"/>
</dbReference>
<evidence type="ECO:0000313" key="2">
    <source>
        <dbReference type="EMBL" id="KPY41126.1"/>
    </source>
</evidence>
<reference evidence="2 3" key="1">
    <citation type="submission" date="2015-09" db="EMBL/GenBank/DDBJ databases">
        <title>Genome announcement of multiple Pseudomonas syringae strains.</title>
        <authorList>
            <person name="Thakur S."/>
            <person name="Wang P.W."/>
            <person name="Gong Y."/>
            <person name="Weir B.S."/>
            <person name="Guttman D.S."/>
        </authorList>
    </citation>
    <scope>NUCLEOTIDE SEQUENCE [LARGE SCALE GENOMIC DNA]</scope>
    <source>
        <strain evidence="2 3">ICMP3956</strain>
    </source>
</reference>
<proteinExistence type="predicted"/>
<dbReference type="InterPro" id="IPR051783">
    <property type="entry name" value="NAD(P)-dependent_oxidoreduct"/>
</dbReference>
<dbReference type="PATRIC" id="fig|251707.3.peg.1200"/>
<dbReference type="AlphaFoldDB" id="A0A0Q0DN64"/>
<dbReference type="EMBL" id="LJRC01000022">
    <property type="protein sequence ID" value="KPY41126.1"/>
    <property type="molecule type" value="Genomic_DNA"/>
</dbReference>
<sequence>MSVPSVLIAGCGDIGSRLATRLLAHDWSVHGLRRTVSELPEGVLPIQGDLFATARPADWPAGQIDYVVYCATPSQRDEAGYRDAYVNGLRHVLGWLKEQGQRPKRLFFVSSSGVYGQQEGEWVDETSVTEPVGFTGTVMLEAEHLALNSGLPATAVRLTGIYGPGRADLSNRVRQGHSVRIDPPVYANRIHADDAAGLLAHLLEADDRGIALESCYLGVDDDPAALADVVSWIREYLGVTEWSDDVSVQRVGSKRCSNARARALGWVPVYPDYRAGYAALLGADKA</sequence>
<dbReference type="CDD" id="cd05266">
    <property type="entry name" value="SDR_a4"/>
    <property type="match status" value="1"/>
</dbReference>
<dbReference type="RefSeq" id="WP_057408106.1">
    <property type="nucleotide sequence ID" value="NZ_LJRC01000022.1"/>
</dbReference>
<dbReference type="SUPFAM" id="SSF51735">
    <property type="entry name" value="NAD(P)-binding Rossmann-fold domains"/>
    <property type="match status" value="1"/>
</dbReference>
<dbReference type="PANTHER" id="PTHR48079">
    <property type="entry name" value="PROTEIN YEEZ"/>
    <property type="match status" value="1"/>
</dbReference>
<dbReference type="InterPro" id="IPR036291">
    <property type="entry name" value="NAD(P)-bd_dom_sf"/>
</dbReference>
<evidence type="ECO:0000259" key="1">
    <source>
        <dbReference type="Pfam" id="PF01370"/>
    </source>
</evidence>
<feature type="domain" description="NAD-dependent epimerase/dehydratase" evidence="1">
    <location>
        <begin position="6"/>
        <end position="206"/>
    </location>
</feature>
<dbReference type="GO" id="GO:0004029">
    <property type="term" value="F:aldehyde dehydrogenase (NAD+) activity"/>
    <property type="evidence" value="ECO:0007669"/>
    <property type="project" value="TreeGrafter"/>
</dbReference>
<name>A0A0Q0DN64_9PSED</name>
<accession>A0A0Q0DN64</accession>
<gene>
    <name evidence="2" type="ORF">ALO52_00910</name>
</gene>
<evidence type="ECO:0000313" key="3">
    <source>
        <dbReference type="Proteomes" id="UP000050562"/>
    </source>
</evidence>
<dbReference type="Pfam" id="PF01370">
    <property type="entry name" value="Epimerase"/>
    <property type="match status" value="1"/>
</dbReference>
<dbReference type="PANTHER" id="PTHR48079:SF6">
    <property type="entry name" value="NAD(P)-BINDING DOMAIN-CONTAINING PROTEIN-RELATED"/>
    <property type="match status" value="1"/>
</dbReference>
<comment type="caution">
    <text evidence="2">The sequence shown here is derived from an EMBL/GenBank/DDBJ whole genome shotgun (WGS) entry which is preliminary data.</text>
</comment>
<organism evidence="2 3">
    <name type="scientific">Pseudomonas syringae pv. primulae</name>
    <dbReference type="NCBI Taxonomy" id="251707"/>
    <lineage>
        <taxon>Bacteria</taxon>
        <taxon>Pseudomonadati</taxon>
        <taxon>Pseudomonadota</taxon>
        <taxon>Gammaproteobacteria</taxon>
        <taxon>Pseudomonadales</taxon>
        <taxon>Pseudomonadaceae</taxon>
        <taxon>Pseudomonas</taxon>
    </lineage>
</organism>
<dbReference type="Gene3D" id="3.40.50.720">
    <property type="entry name" value="NAD(P)-binding Rossmann-like Domain"/>
    <property type="match status" value="1"/>
</dbReference>
<dbReference type="GO" id="GO:0005737">
    <property type="term" value="C:cytoplasm"/>
    <property type="evidence" value="ECO:0007669"/>
    <property type="project" value="TreeGrafter"/>
</dbReference>
<dbReference type="InterPro" id="IPR001509">
    <property type="entry name" value="Epimerase_deHydtase"/>
</dbReference>
<protein>
    <recommendedName>
        <fullName evidence="1">NAD-dependent epimerase/dehydratase domain-containing protein</fullName>
    </recommendedName>
</protein>